<feature type="transmembrane region" description="Helical" evidence="1">
    <location>
        <begin position="21"/>
        <end position="42"/>
    </location>
</feature>
<comment type="caution">
    <text evidence="2">The sequence shown here is derived from an EMBL/GenBank/DDBJ whole genome shotgun (WGS) entry which is preliminary data.</text>
</comment>
<keyword evidence="1" id="KW-1133">Transmembrane helix</keyword>
<name>A0A2T3ITX2_9GAMM</name>
<keyword evidence="3" id="KW-1185">Reference proteome</keyword>
<evidence type="ECO:0000313" key="3">
    <source>
        <dbReference type="Proteomes" id="UP000241222"/>
    </source>
</evidence>
<evidence type="ECO:0000256" key="1">
    <source>
        <dbReference type="SAM" id="Phobius"/>
    </source>
</evidence>
<accession>A0A2T3ITX2</accession>
<feature type="transmembrane region" description="Helical" evidence="1">
    <location>
        <begin position="54"/>
        <end position="76"/>
    </location>
</feature>
<proteinExistence type="predicted"/>
<protein>
    <submittedName>
        <fullName evidence="2">Uncharacterized protein</fullName>
    </submittedName>
</protein>
<keyword evidence="1" id="KW-0472">Membrane</keyword>
<evidence type="ECO:0000313" key="2">
    <source>
        <dbReference type="EMBL" id="PSU31803.1"/>
    </source>
</evidence>
<gene>
    <name evidence="2" type="ORF">C9I99_21705</name>
</gene>
<dbReference type="AlphaFoldDB" id="A0A2T3ITX2"/>
<dbReference type="Proteomes" id="UP000241222">
    <property type="component" value="Unassembled WGS sequence"/>
</dbReference>
<keyword evidence="1" id="KW-0812">Transmembrane</keyword>
<organism evidence="2 3">
    <name type="scientific">Photobacterium lutimaris</name>
    <dbReference type="NCBI Taxonomy" id="388278"/>
    <lineage>
        <taxon>Bacteria</taxon>
        <taxon>Pseudomonadati</taxon>
        <taxon>Pseudomonadota</taxon>
        <taxon>Gammaproteobacteria</taxon>
        <taxon>Vibrionales</taxon>
        <taxon>Vibrionaceae</taxon>
        <taxon>Photobacterium</taxon>
    </lineage>
</organism>
<dbReference type="EMBL" id="PYMH01000013">
    <property type="protein sequence ID" value="PSU31803.1"/>
    <property type="molecule type" value="Genomic_DNA"/>
</dbReference>
<reference evidence="2 3" key="1">
    <citation type="submission" date="2018-03" db="EMBL/GenBank/DDBJ databases">
        <title>Whole genome sequencing of Histamine producing bacteria.</title>
        <authorList>
            <person name="Butler K."/>
        </authorList>
    </citation>
    <scope>NUCLEOTIDE SEQUENCE [LARGE SCALE GENOMIC DNA]</scope>
    <source>
        <strain evidence="2 3">JCM 13586</strain>
    </source>
</reference>
<sequence>MDTYRNEILEDKSMYELILEVGNVVFKDYALISLPLLVLSYTKFGFNLIAKAGWFVLKPVFTLVAFILSPITTPLIRWRTKNMTWEEKIAYYKSKGVDVEAVLEEGTKEVTYRA</sequence>